<comment type="caution">
    <text evidence="3">The sequence shown here is derived from an EMBL/GenBank/DDBJ whole genome shotgun (WGS) entry which is preliminary data.</text>
</comment>
<evidence type="ECO:0000256" key="1">
    <source>
        <dbReference type="ARBA" id="ARBA00023002"/>
    </source>
</evidence>
<dbReference type="PANTHER" id="PTHR43157:SF31">
    <property type="entry name" value="PHOSPHATIDYLINOSITOL-GLYCAN BIOSYNTHESIS CLASS F PROTEIN"/>
    <property type="match status" value="1"/>
</dbReference>
<sequence length="384" mass="41686">MGPGIHPHTLPSQPNMKPTTHKLGRDGLYHPNGNLHFFKSQFLTTLPYPSDSYTGKTIIVTGSNTGLGLEAARHFVRLGCSRMILAVRNLSKGLAAKASIERSTGCCSESVISVWELDQCSYASVRSFASRVSAELERLDILLLNAGVCPLAGPWRMVEQDEEAITVNVVSTFLLAVLLFPKLRETARLFHVHPGESGRGTKPGGPTMTVVTSLAHTYTDFYLARSAPEGQLFKTLSCSPDRAEATFDDHTDQYFISKLLEIFVVRALAAQCPVEKTGVTINCVQPGFVKSGLFKFEGAIAVAIGMVMNGLVARSTEVGSRTLVHAASQGGKETHGAYLSDCKVDEPAEIVTGEEGKVLQERVWRELKVKMERIVPGVLKGLEV</sequence>
<dbReference type="AlphaFoldDB" id="A0AAN6P343"/>
<accession>A0AAN6P343</accession>
<dbReference type="SUPFAM" id="SSF51735">
    <property type="entry name" value="NAD(P)-binding Rossmann-fold domains"/>
    <property type="match status" value="1"/>
</dbReference>
<dbReference type="EMBL" id="MU859085">
    <property type="protein sequence ID" value="KAK3954758.1"/>
    <property type="molecule type" value="Genomic_DNA"/>
</dbReference>
<evidence type="ECO:0000313" key="4">
    <source>
        <dbReference type="Proteomes" id="UP001303222"/>
    </source>
</evidence>
<reference evidence="3" key="2">
    <citation type="submission" date="2023-06" db="EMBL/GenBank/DDBJ databases">
        <authorList>
            <consortium name="Lawrence Berkeley National Laboratory"/>
            <person name="Mondo S.J."/>
            <person name="Hensen N."/>
            <person name="Bonometti L."/>
            <person name="Westerberg I."/>
            <person name="Brannstrom I.O."/>
            <person name="Guillou S."/>
            <person name="Cros-Aarteil S."/>
            <person name="Calhoun S."/>
            <person name="Haridas S."/>
            <person name="Kuo A."/>
            <person name="Pangilinan J."/>
            <person name="Riley R."/>
            <person name="Labutti K."/>
            <person name="Andreopoulos B."/>
            <person name="Lipzen A."/>
            <person name="Chen C."/>
            <person name="Yanf M."/>
            <person name="Daum C."/>
            <person name="Ng V."/>
            <person name="Clum A."/>
            <person name="Steindorff A."/>
            <person name="Ohm R."/>
            <person name="Martin F."/>
            <person name="Silar P."/>
            <person name="Natvig D."/>
            <person name="Lalanne C."/>
            <person name="Gautier V."/>
            <person name="Ament-Velasquez S.L."/>
            <person name="Kruys A."/>
            <person name="Hutchinson M.I."/>
            <person name="Powell A.J."/>
            <person name="Barry K."/>
            <person name="Miller A.N."/>
            <person name="Grigoriev I.V."/>
            <person name="Debuchy R."/>
            <person name="Gladieux P."/>
            <person name="Thoren M.H."/>
            <person name="Johannesson H."/>
        </authorList>
    </citation>
    <scope>NUCLEOTIDE SEQUENCE</scope>
    <source>
        <strain evidence="3">CBS 626.80</strain>
    </source>
</reference>
<dbReference type="InterPro" id="IPR036291">
    <property type="entry name" value="NAD(P)-bd_dom_sf"/>
</dbReference>
<dbReference type="PRINTS" id="PR00081">
    <property type="entry name" value="GDHRDH"/>
</dbReference>
<protein>
    <submittedName>
        <fullName evidence="3">Uncharacterized protein</fullName>
    </submittedName>
</protein>
<evidence type="ECO:0000256" key="2">
    <source>
        <dbReference type="SAM" id="MobiDB-lite"/>
    </source>
</evidence>
<reference evidence="3" key="1">
    <citation type="journal article" date="2023" name="Mol. Phylogenet. Evol.">
        <title>Genome-scale phylogeny and comparative genomics of the fungal order Sordariales.</title>
        <authorList>
            <person name="Hensen N."/>
            <person name="Bonometti L."/>
            <person name="Westerberg I."/>
            <person name="Brannstrom I.O."/>
            <person name="Guillou S."/>
            <person name="Cros-Aarteil S."/>
            <person name="Calhoun S."/>
            <person name="Haridas S."/>
            <person name="Kuo A."/>
            <person name="Mondo S."/>
            <person name="Pangilinan J."/>
            <person name="Riley R."/>
            <person name="LaButti K."/>
            <person name="Andreopoulos B."/>
            <person name="Lipzen A."/>
            <person name="Chen C."/>
            <person name="Yan M."/>
            <person name="Daum C."/>
            <person name="Ng V."/>
            <person name="Clum A."/>
            <person name="Steindorff A."/>
            <person name="Ohm R.A."/>
            <person name="Martin F."/>
            <person name="Silar P."/>
            <person name="Natvig D.O."/>
            <person name="Lalanne C."/>
            <person name="Gautier V."/>
            <person name="Ament-Velasquez S.L."/>
            <person name="Kruys A."/>
            <person name="Hutchinson M.I."/>
            <person name="Powell A.J."/>
            <person name="Barry K."/>
            <person name="Miller A.N."/>
            <person name="Grigoriev I.V."/>
            <person name="Debuchy R."/>
            <person name="Gladieux P."/>
            <person name="Hiltunen Thoren M."/>
            <person name="Johannesson H."/>
        </authorList>
    </citation>
    <scope>NUCLEOTIDE SEQUENCE</scope>
    <source>
        <strain evidence="3">CBS 626.80</strain>
    </source>
</reference>
<keyword evidence="4" id="KW-1185">Reference proteome</keyword>
<keyword evidence="1" id="KW-0560">Oxidoreductase</keyword>
<dbReference type="InterPro" id="IPR002347">
    <property type="entry name" value="SDR_fam"/>
</dbReference>
<evidence type="ECO:0000313" key="3">
    <source>
        <dbReference type="EMBL" id="KAK3954758.1"/>
    </source>
</evidence>
<proteinExistence type="predicted"/>
<gene>
    <name evidence="3" type="ORF">QBC32DRAFT_254765</name>
</gene>
<name>A0AAN6P343_9PEZI</name>
<dbReference type="GO" id="GO:0016491">
    <property type="term" value="F:oxidoreductase activity"/>
    <property type="evidence" value="ECO:0007669"/>
    <property type="project" value="UniProtKB-KW"/>
</dbReference>
<dbReference type="PANTHER" id="PTHR43157">
    <property type="entry name" value="PHOSPHATIDYLINOSITOL-GLYCAN BIOSYNTHESIS CLASS F PROTEIN-RELATED"/>
    <property type="match status" value="1"/>
</dbReference>
<dbReference type="Proteomes" id="UP001303222">
    <property type="component" value="Unassembled WGS sequence"/>
</dbReference>
<organism evidence="3 4">
    <name type="scientific">Pseudoneurospora amorphoporcata</name>
    <dbReference type="NCBI Taxonomy" id="241081"/>
    <lineage>
        <taxon>Eukaryota</taxon>
        <taxon>Fungi</taxon>
        <taxon>Dikarya</taxon>
        <taxon>Ascomycota</taxon>
        <taxon>Pezizomycotina</taxon>
        <taxon>Sordariomycetes</taxon>
        <taxon>Sordariomycetidae</taxon>
        <taxon>Sordariales</taxon>
        <taxon>Sordariaceae</taxon>
        <taxon>Pseudoneurospora</taxon>
    </lineage>
</organism>
<dbReference type="Gene3D" id="3.40.50.720">
    <property type="entry name" value="NAD(P)-binding Rossmann-like Domain"/>
    <property type="match status" value="1"/>
</dbReference>
<feature type="region of interest" description="Disordered" evidence="2">
    <location>
        <begin position="1"/>
        <end position="25"/>
    </location>
</feature>
<dbReference type="Pfam" id="PF00106">
    <property type="entry name" value="adh_short"/>
    <property type="match status" value="1"/>
</dbReference>